<gene>
    <name evidence="4" type="ORF">N2599_00135</name>
</gene>
<dbReference type="PROSITE" id="PS51186">
    <property type="entry name" value="GNAT"/>
    <property type="match status" value="1"/>
</dbReference>
<dbReference type="SUPFAM" id="SSF55729">
    <property type="entry name" value="Acyl-CoA N-acyltransferases (Nat)"/>
    <property type="match status" value="1"/>
</dbReference>
<evidence type="ECO:0000259" key="3">
    <source>
        <dbReference type="PROSITE" id="PS51186"/>
    </source>
</evidence>
<organism evidence="4 5">
    <name type="scientific">Rhizobium sullae</name>
    <name type="common">Rhizobium hedysari</name>
    <dbReference type="NCBI Taxonomy" id="50338"/>
    <lineage>
        <taxon>Bacteria</taxon>
        <taxon>Pseudomonadati</taxon>
        <taxon>Pseudomonadota</taxon>
        <taxon>Alphaproteobacteria</taxon>
        <taxon>Hyphomicrobiales</taxon>
        <taxon>Rhizobiaceae</taxon>
        <taxon>Rhizobium/Agrobacterium group</taxon>
        <taxon>Rhizobium</taxon>
    </lineage>
</organism>
<dbReference type="InterPro" id="IPR000182">
    <property type="entry name" value="GNAT_dom"/>
</dbReference>
<accession>A0ABY5XJ66</accession>
<keyword evidence="2" id="KW-0012">Acyltransferase</keyword>
<dbReference type="InterPro" id="IPR016181">
    <property type="entry name" value="Acyl_CoA_acyltransferase"/>
</dbReference>
<reference evidence="4" key="1">
    <citation type="submission" date="2022-09" db="EMBL/GenBank/DDBJ databases">
        <title>Australian commercial rhizobial inoculants.</title>
        <authorList>
            <person name="Kohlmeier M.G."/>
            <person name="O'Hara G.W."/>
            <person name="Colombi E."/>
            <person name="Ramsay J.P."/>
            <person name="Terpolilli J."/>
        </authorList>
    </citation>
    <scope>NUCLEOTIDE SEQUENCE</scope>
    <source>
        <strain evidence="4">WSM1592</strain>
    </source>
</reference>
<name>A0ABY5XJ66_RHISU</name>
<dbReference type="Gene3D" id="3.40.630.30">
    <property type="match status" value="1"/>
</dbReference>
<protein>
    <submittedName>
        <fullName evidence="4">GNAT family N-acetyltransferase</fullName>
    </submittedName>
</protein>
<evidence type="ECO:0000313" key="4">
    <source>
        <dbReference type="EMBL" id="UWU14488.1"/>
    </source>
</evidence>
<feature type="domain" description="N-acetyltransferase" evidence="3">
    <location>
        <begin position="14"/>
        <end position="166"/>
    </location>
</feature>
<keyword evidence="1" id="KW-0808">Transferase</keyword>
<proteinExistence type="predicted"/>
<dbReference type="Pfam" id="PF00583">
    <property type="entry name" value="Acetyltransf_1"/>
    <property type="match status" value="1"/>
</dbReference>
<dbReference type="Proteomes" id="UP001060123">
    <property type="component" value="Chromosome"/>
</dbReference>
<dbReference type="PANTHER" id="PTHR43420">
    <property type="entry name" value="ACETYLTRANSFERASE"/>
    <property type="match status" value="1"/>
</dbReference>
<dbReference type="CDD" id="cd04301">
    <property type="entry name" value="NAT_SF"/>
    <property type="match status" value="1"/>
</dbReference>
<sequence>MTMLESYLTLKPAFEIVAMDNDDCQAVAVLHGERFARPWGDGEFYSLLSQDTVFGFVARQTNAFLKKPLRGFVLARQVAGEAEILAIAVQAKVGGAGLGWRLMQAAMREAKLRGGESMFLEVDHGNAAALGLYRKLGFEKVGERRGYYKDVNGAVSTALVMKRVLR</sequence>
<keyword evidence="5" id="KW-1185">Reference proteome</keyword>
<dbReference type="PANTHER" id="PTHR43420:SF12">
    <property type="entry name" value="N-ACETYLTRANSFERASE DOMAIN-CONTAINING PROTEIN"/>
    <property type="match status" value="1"/>
</dbReference>
<dbReference type="RefSeq" id="WP_198521560.1">
    <property type="nucleotide sequence ID" value="NZ_CP104143.1"/>
</dbReference>
<dbReference type="InterPro" id="IPR050680">
    <property type="entry name" value="YpeA/RimI_acetyltransf"/>
</dbReference>
<evidence type="ECO:0000313" key="5">
    <source>
        <dbReference type="Proteomes" id="UP001060123"/>
    </source>
</evidence>
<dbReference type="EMBL" id="CP104143">
    <property type="protein sequence ID" value="UWU14488.1"/>
    <property type="molecule type" value="Genomic_DNA"/>
</dbReference>
<evidence type="ECO:0000256" key="1">
    <source>
        <dbReference type="ARBA" id="ARBA00022679"/>
    </source>
</evidence>
<evidence type="ECO:0000256" key="2">
    <source>
        <dbReference type="ARBA" id="ARBA00023315"/>
    </source>
</evidence>